<dbReference type="EMBL" id="BART01005935">
    <property type="protein sequence ID" value="GAG55353.1"/>
    <property type="molecule type" value="Genomic_DNA"/>
</dbReference>
<dbReference type="PANTHER" id="PTHR43081">
    <property type="entry name" value="ADENYLATE CYCLASE, TERMINAL-DIFFERENTIATION SPECIFIC-RELATED"/>
    <property type="match status" value="1"/>
</dbReference>
<dbReference type="AlphaFoldDB" id="X0Z4J1"/>
<dbReference type="CDD" id="cd07302">
    <property type="entry name" value="CHD"/>
    <property type="match status" value="1"/>
</dbReference>
<dbReference type="SMART" id="SM00044">
    <property type="entry name" value="CYCc"/>
    <property type="match status" value="1"/>
</dbReference>
<dbReference type="GO" id="GO:0035556">
    <property type="term" value="P:intracellular signal transduction"/>
    <property type="evidence" value="ECO:0007669"/>
    <property type="project" value="InterPro"/>
</dbReference>
<evidence type="ECO:0000313" key="2">
    <source>
        <dbReference type="EMBL" id="GAG55353.1"/>
    </source>
</evidence>
<accession>X0Z4J1</accession>
<dbReference type="GO" id="GO:0009190">
    <property type="term" value="P:cyclic nucleotide biosynthetic process"/>
    <property type="evidence" value="ECO:0007669"/>
    <property type="project" value="InterPro"/>
</dbReference>
<dbReference type="PANTHER" id="PTHR43081:SF1">
    <property type="entry name" value="ADENYLATE CYCLASE, TERMINAL-DIFFERENTIATION SPECIFIC"/>
    <property type="match status" value="1"/>
</dbReference>
<dbReference type="SUPFAM" id="SSF55073">
    <property type="entry name" value="Nucleotide cyclase"/>
    <property type="match status" value="1"/>
</dbReference>
<dbReference type="PROSITE" id="PS50125">
    <property type="entry name" value="GUANYLATE_CYCLASE_2"/>
    <property type="match status" value="1"/>
</dbReference>
<dbReference type="Gene3D" id="3.30.70.1230">
    <property type="entry name" value="Nucleotide cyclase"/>
    <property type="match status" value="1"/>
</dbReference>
<proteinExistence type="predicted"/>
<dbReference type="InterPro" id="IPR029787">
    <property type="entry name" value="Nucleotide_cyclase"/>
</dbReference>
<feature type="non-terminal residue" evidence="2">
    <location>
        <position position="1"/>
    </location>
</feature>
<comment type="caution">
    <text evidence="2">The sequence shown here is derived from an EMBL/GenBank/DDBJ whole genome shotgun (WGS) entry which is preliminary data.</text>
</comment>
<dbReference type="Pfam" id="PF00211">
    <property type="entry name" value="Guanylate_cyc"/>
    <property type="match status" value="1"/>
</dbReference>
<dbReference type="InterPro" id="IPR050697">
    <property type="entry name" value="Adenylyl/Guanylyl_Cyclase_3/4"/>
</dbReference>
<evidence type="ECO:0000259" key="1">
    <source>
        <dbReference type="PROSITE" id="PS50125"/>
    </source>
</evidence>
<sequence length="177" mass="19694">LFSDLRDFTPYVEKNDPEEVIRSMRSYFTAMQKAISKHQGLVLQYVGDEVEAVFGVPVPYKSHADKAVLAALEMRKSLEDLNRARAEEGKVPFRHGIGIHTGEVLAGNTGSEDRLSYALIGDTVNLASRIQELTKEFQCDILISAEAVKSLENGFKMKKKSPVTLKGYSTPITVFQI</sequence>
<protein>
    <recommendedName>
        <fullName evidence="1">Guanylate cyclase domain-containing protein</fullName>
    </recommendedName>
</protein>
<organism evidence="2">
    <name type="scientific">marine sediment metagenome</name>
    <dbReference type="NCBI Taxonomy" id="412755"/>
    <lineage>
        <taxon>unclassified sequences</taxon>
        <taxon>metagenomes</taxon>
        <taxon>ecological metagenomes</taxon>
    </lineage>
</organism>
<name>X0Z4J1_9ZZZZ</name>
<feature type="domain" description="Guanylate cyclase" evidence="1">
    <location>
        <begin position="1"/>
        <end position="131"/>
    </location>
</feature>
<gene>
    <name evidence="2" type="ORF">S01H4_13472</name>
</gene>
<dbReference type="InterPro" id="IPR001054">
    <property type="entry name" value="A/G_cyclase"/>
</dbReference>
<reference evidence="2" key="1">
    <citation type="journal article" date="2014" name="Front. Microbiol.">
        <title>High frequency of phylogenetically diverse reductive dehalogenase-homologous genes in deep subseafloor sedimentary metagenomes.</title>
        <authorList>
            <person name="Kawai M."/>
            <person name="Futagami T."/>
            <person name="Toyoda A."/>
            <person name="Takaki Y."/>
            <person name="Nishi S."/>
            <person name="Hori S."/>
            <person name="Arai W."/>
            <person name="Tsubouchi T."/>
            <person name="Morono Y."/>
            <person name="Uchiyama I."/>
            <person name="Ito T."/>
            <person name="Fujiyama A."/>
            <person name="Inagaki F."/>
            <person name="Takami H."/>
        </authorList>
    </citation>
    <scope>NUCLEOTIDE SEQUENCE</scope>
    <source>
        <strain evidence="2">Expedition CK06-06</strain>
    </source>
</reference>